<dbReference type="Proteomes" id="UP000029273">
    <property type="component" value="Unassembled WGS sequence"/>
</dbReference>
<feature type="transmembrane region" description="Helical" evidence="1">
    <location>
        <begin position="20"/>
        <end position="38"/>
    </location>
</feature>
<sequence>MHQISAPWALAHHDRAPFRRAAAAPAPAQALVLAFFVLMKRIIRWGSTANRAASQDYI</sequence>
<comment type="caution">
    <text evidence="2">The sequence shown here is derived from an EMBL/GenBank/DDBJ whole genome shotgun (WGS) entry which is preliminary data.</text>
</comment>
<gene>
    <name evidence="2" type="ORF">Thpro_021715</name>
</gene>
<dbReference type="AlphaFoldDB" id="A0A1A6C494"/>
<name>A0A1A6C494_9GAMM</name>
<reference evidence="2 3" key="1">
    <citation type="journal article" date="2014" name="Genome Announc.">
        <title>Draft Genome Sequence of the Iron-Oxidizing, Acidophilic, and Halotolerant 'Thiobacillus prosperus' Type Strain DSM 5130.</title>
        <authorList>
            <person name="Ossandon F.J."/>
            <person name="Cardenas J.P."/>
            <person name="Corbett M."/>
            <person name="Quatrini R."/>
            <person name="Holmes D.S."/>
            <person name="Watkin E."/>
        </authorList>
    </citation>
    <scope>NUCLEOTIDE SEQUENCE [LARGE SCALE GENOMIC DNA]</scope>
    <source>
        <strain evidence="2 3">DSM 5130</strain>
    </source>
</reference>
<keyword evidence="1" id="KW-1133">Transmembrane helix</keyword>
<protein>
    <submittedName>
        <fullName evidence="2">Uncharacterized protein</fullName>
    </submittedName>
</protein>
<proteinExistence type="predicted"/>
<organism evidence="2 3">
    <name type="scientific">Acidihalobacter prosperus</name>
    <dbReference type="NCBI Taxonomy" id="160660"/>
    <lineage>
        <taxon>Bacteria</taxon>
        <taxon>Pseudomonadati</taxon>
        <taxon>Pseudomonadota</taxon>
        <taxon>Gammaproteobacteria</taxon>
        <taxon>Chromatiales</taxon>
        <taxon>Ectothiorhodospiraceae</taxon>
        <taxon>Acidihalobacter</taxon>
    </lineage>
</organism>
<evidence type="ECO:0000256" key="1">
    <source>
        <dbReference type="SAM" id="Phobius"/>
    </source>
</evidence>
<evidence type="ECO:0000313" key="2">
    <source>
        <dbReference type="EMBL" id="OBS09387.1"/>
    </source>
</evidence>
<dbReference type="EMBL" id="JQSG02000003">
    <property type="protein sequence ID" value="OBS09387.1"/>
    <property type="molecule type" value="Genomic_DNA"/>
</dbReference>
<evidence type="ECO:0000313" key="3">
    <source>
        <dbReference type="Proteomes" id="UP000029273"/>
    </source>
</evidence>
<keyword evidence="1" id="KW-0472">Membrane</keyword>
<keyword evidence="3" id="KW-1185">Reference proteome</keyword>
<keyword evidence="1" id="KW-0812">Transmembrane</keyword>
<accession>A0A1A6C494</accession>